<dbReference type="PANTHER" id="PTHR10003">
    <property type="entry name" value="SUPEROXIDE DISMUTASE CU-ZN -RELATED"/>
    <property type="match status" value="1"/>
</dbReference>
<evidence type="ECO:0000256" key="1">
    <source>
        <dbReference type="SAM" id="SignalP"/>
    </source>
</evidence>
<gene>
    <name evidence="3" type="ORF">MAR_011714</name>
</gene>
<name>A0ABY7FVK1_MYAAR</name>
<dbReference type="InterPro" id="IPR001424">
    <property type="entry name" value="SOD_Cu_Zn_dom"/>
</dbReference>
<sequence length="208" mass="22828">MAPLARLAFLLGVFLLLQDVISAKRPKGKGKMKQKLTDGNEEIRNIKDKLAIIEAKLDGSSDSSAIKDDHFAHADFSNPDDNIIGFVQVQQNTNERGANFYFEFSKLPGNDAEFHVHVHEFGDVSDNCNNIGGHYDPILPDEDVGNLGHIETNSNSAVEGVWKNGTDLTIYGDHSIVGRSIAIHESDGTKIACAVIGWCSENTHHHHD</sequence>
<feature type="signal peptide" evidence="1">
    <location>
        <begin position="1"/>
        <end position="23"/>
    </location>
</feature>
<dbReference type="EMBL" id="CP111025">
    <property type="protein sequence ID" value="WAR26010.1"/>
    <property type="molecule type" value="Genomic_DNA"/>
</dbReference>
<feature type="domain" description="Superoxide dismutase copper/zinc binding" evidence="2">
    <location>
        <begin position="84"/>
        <end position="187"/>
    </location>
</feature>
<organism evidence="3 4">
    <name type="scientific">Mya arenaria</name>
    <name type="common">Soft-shell clam</name>
    <dbReference type="NCBI Taxonomy" id="6604"/>
    <lineage>
        <taxon>Eukaryota</taxon>
        <taxon>Metazoa</taxon>
        <taxon>Spiralia</taxon>
        <taxon>Lophotrochozoa</taxon>
        <taxon>Mollusca</taxon>
        <taxon>Bivalvia</taxon>
        <taxon>Autobranchia</taxon>
        <taxon>Heteroconchia</taxon>
        <taxon>Euheterodonta</taxon>
        <taxon>Imparidentia</taxon>
        <taxon>Neoheterodontei</taxon>
        <taxon>Myida</taxon>
        <taxon>Myoidea</taxon>
        <taxon>Myidae</taxon>
        <taxon>Mya</taxon>
    </lineage>
</organism>
<dbReference type="InterPro" id="IPR024134">
    <property type="entry name" value="SOD_Cu/Zn_/chaperone"/>
</dbReference>
<protein>
    <submittedName>
        <fullName evidence="3">SODC-like protein</fullName>
    </submittedName>
</protein>
<proteinExistence type="predicted"/>
<evidence type="ECO:0000313" key="3">
    <source>
        <dbReference type="EMBL" id="WAR26010.1"/>
    </source>
</evidence>
<feature type="chain" id="PRO_5047351766" evidence="1">
    <location>
        <begin position="24"/>
        <end position="208"/>
    </location>
</feature>
<dbReference type="InterPro" id="IPR036423">
    <property type="entry name" value="SOD-like_Cu/Zn_dom_sf"/>
</dbReference>
<dbReference type="SUPFAM" id="SSF49329">
    <property type="entry name" value="Cu,Zn superoxide dismutase-like"/>
    <property type="match status" value="1"/>
</dbReference>
<reference evidence="3" key="1">
    <citation type="submission" date="2022-11" db="EMBL/GenBank/DDBJ databases">
        <title>Centuries of genome instability and evolution in soft-shell clam transmissible cancer (bioRxiv).</title>
        <authorList>
            <person name="Hart S.F.M."/>
            <person name="Yonemitsu M.A."/>
            <person name="Giersch R.M."/>
            <person name="Beal B.F."/>
            <person name="Arriagada G."/>
            <person name="Davis B.W."/>
            <person name="Ostrander E.A."/>
            <person name="Goff S.P."/>
            <person name="Metzger M.J."/>
        </authorList>
    </citation>
    <scope>NUCLEOTIDE SEQUENCE</scope>
    <source>
        <strain evidence="3">MELC-2E11</strain>
        <tissue evidence="3">Siphon/mantle</tissue>
    </source>
</reference>
<keyword evidence="1" id="KW-0732">Signal</keyword>
<evidence type="ECO:0000313" key="4">
    <source>
        <dbReference type="Proteomes" id="UP001164746"/>
    </source>
</evidence>
<keyword evidence="4" id="KW-1185">Reference proteome</keyword>
<dbReference type="Proteomes" id="UP001164746">
    <property type="component" value="Chromosome 14"/>
</dbReference>
<accession>A0ABY7FVK1</accession>
<dbReference type="Pfam" id="PF00080">
    <property type="entry name" value="Sod_Cu"/>
    <property type="match status" value="1"/>
</dbReference>
<dbReference type="Gene3D" id="2.60.40.200">
    <property type="entry name" value="Superoxide dismutase, copper/zinc binding domain"/>
    <property type="match status" value="1"/>
</dbReference>
<evidence type="ECO:0000259" key="2">
    <source>
        <dbReference type="Pfam" id="PF00080"/>
    </source>
</evidence>
<dbReference type="PRINTS" id="PR00068">
    <property type="entry name" value="CUZNDISMTASE"/>
</dbReference>